<comment type="caution">
    <text evidence="1">The sequence shown here is derived from an EMBL/GenBank/DDBJ whole genome shotgun (WGS) entry which is preliminary data.</text>
</comment>
<dbReference type="AlphaFoldDB" id="A0ABD2QJK3"/>
<evidence type="ECO:0000313" key="2">
    <source>
        <dbReference type="Proteomes" id="UP001626550"/>
    </source>
</evidence>
<organism evidence="1 2">
    <name type="scientific">Cichlidogyrus casuarinus</name>
    <dbReference type="NCBI Taxonomy" id="1844966"/>
    <lineage>
        <taxon>Eukaryota</taxon>
        <taxon>Metazoa</taxon>
        <taxon>Spiralia</taxon>
        <taxon>Lophotrochozoa</taxon>
        <taxon>Platyhelminthes</taxon>
        <taxon>Monogenea</taxon>
        <taxon>Monopisthocotylea</taxon>
        <taxon>Dactylogyridea</taxon>
        <taxon>Ancyrocephalidae</taxon>
        <taxon>Cichlidogyrus</taxon>
    </lineage>
</organism>
<proteinExistence type="predicted"/>
<evidence type="ECO:0000313" key="1">
    <source>
        <dbReference type="EMBL" id="KAL3319689.1"/>
    </source>
</evidence>
<protein>
    <submittedName>
        <fullName evidence="1">Uncharacterized protein</fullName>
    </submittedName>
</protein>
<dbReference type="Proteomes" id="UP001626550">
    <property type="component" value="Unassembled WGS sequence"/>
</dbReference>
<reference evidence="1 2" key="1">
    <citation type="submission" date="2024-11" db="EMBL/GenBank/DDBJ databases">
        <title>Adaptive evolution of stress response genes in parasites aligns with host niche diversity.</title>
        <authorList>
            <person name="Hahn C."/>
            <person name="Resl P."/>
        </authorList>
    </citation>
    <scope>NUCLEOTIDE SEQUENCE [LARGE SCALE GENOMIC DNA]</scope>
    <source>
        <strain evidence="1">EGGRZ-B1_66</strain>
        <tissue evidence="1">Body</tissue>
    </source>
</reference>
<gene>
    <name evidence="1" type="ORF">Ciccas_001635</name>
</gene>
<keyword evidence="2" id="KW-1185">Reference proteome</keyword>
<name>A0ABD2QJK3_9PLAT</name>
<accession>A0ABD2QJK3</accession>
<dbReference type="EMBL" id="JBJKFK010000110">
    <property type="protein sequence ID" value="KAL3319689.1"/>
    <property type="molecule type" value="Genomic_DNA"/>
</dbReference>
<sequence>MSREGEKGEVRLSLSKNSGTYDRDLLSRLVRLLIRAGSTDLRILAQQLWPFFEAVQVEPNCGARAACPTESKDDACAVIQEDANALKGRGQA</sequence>